<evidence type="ECO:0000313" key="7">
    <source>
        <dbReference type="EMBL" id="KGB35083.1"/>
    </source>
</evidence>
<dbReference type="SUPFAM" id="SSF54928">
    <property type="entry name" value="RNA-binding domain, RBD"/>
    <property type="match status" value="1"/>
</dbReference>
<dbReference type="GO" id="GO:0003729">
    <property type="term" value="F:mRNA binding"/>
    <property type="evidence" value="ECO:0007669"/>
    <property type="project" value="TreeGrafter"/>
</dbReference>
<feature type="domain" description="RRM" evidence="6">
    <location>
        <begin position="14"/>
        <end position="94"/>
    </location>
</feature>
<dbReference type="Pfam" id="PF00076">
    <property type="entry name" value="RRM_1"/>
    <property type="match status" value="1"/>
</dbReference>
<evidence type="ECO:0000259" key="6">
    <source>
        <dbReference type="PROSITE" id="PS50102"/>
    </source>
</evidence>
<dbReference type="EMBL" id="KL250655">
    <property type="protein sequence ID" value="KGB35083.1"/>
    <property type="molecule type" value="Genomic_DNA"/>
</dbReference>
<dbReference type="Gene3D" id="3.30.70.330">
    <property type="match status" value="1"/>
</dbReference>
<protein>
    <submittedName>
        <fullName evidence="7">RNA-binding protein Musashi 1</fullName>
    </submittedName>
</protein>
<dbReference type="GO" id="GO:0006417">
    <property type="term" value="P:regulation of translation"/>
    <property type="evidence" value="ECO:0007669"/>
    <property type="project" value="TreeGrafter"/>
</dbReference>
<keyword evidence="4 5" id="KW-0694">RNA-binding</keyword>
<evidence type="ECO:0000256" key="5">
    <source>
        <dbReference type="PROSITE-ProRule" id="PRU00176"/>
    </source>
</evidence>
<dbReference type="AlphaFoldDB" id="A0A095C0L4"/>
<dbReference type="SMART" id="SM00360">
    <property type="entry name" value="RRM"/>
    <property type="match status" value="1"/>
</dbReference>
<dbReference type="InterPro" id="IPR035979">
    <property type="entry name" value="RBD_domain_sf"/>
</dbReference>
<dbReference type="STRING" id="6185.A0A095C0L4"/>
<sequence>MKLCLFCKVSTKTKRVFIGGVATQTTNEELSEYFSQFGKLESCELMMDKSTNRHRGFGFVTFESEESAEKVCEIHFHDLHNKMNEVVRNDKEDENFIE</sequence>
<dbReference type="PROSITE" id="PS50102">
    <property type="entry name" value="RRM"/>
    <property type="match status" value="1"/>
</dbReference>
<dbReference type="GO" id="GO:0005737">
    <property type="term" value="C:cytoplasm"/>
    <property type="evidence" value="ECO:0007669"/>
    <property type="project" value="UniProtKB-SubCell"/>
</dbReference>
<keyword evidence="2" id="KW-0963">Cytoplasm</keyword>
<evidence type="ECO:0000256" key="4">
    <source>
        <dbReference type="ARBA" id="ARBA00022884"/>
    </source>
</evidence>
<accession>A0A095C0L4</accession>
<dbReference type="PANTHER" id="PTHR48032">
    <property type="entry name" value="RNA-BINDING PROTEIN MUSASHI HOMOLOG RBP6"/>
    <property type="match status" value="1"/>
</dbReference>
<proteinExistence type="predicted"/>
<gene>
    <name evidence="7" type="ORF">MS3_03325</name>
</gene>
<evidence type="ECO:0000256" key="2">
    <source>
        <dbReference type="ARBA" id="ARBA00022490"/>
    </source>
</evidence>
<keyword evidence="3" id="KW-0677">Repeat</keyword>
<organism evidence="7">
    <name type="scientific">Schistosoma haematobium</name>
    <name type="common">Blood fluke</name>
    <dbReference type="NCBI Taxonomy" id="6185"/>
    <lineage>
        <taxon>Eukaryota</taxon>
        <taxon>Metazoa</taxon>
        <taxon>Spiralia</taxon>
        <taxon>Lophotrochozoa</taxon>
        <taxon>Platyhelminthes</taxon>
        <taxon>Trematoda</taxon>
        <taxon>Digenea</taxon>
        <taxon>Strigeidida</taxon>
        <taxon>Schistosomatoidea</taxon>
        <taxon>Schistosomatidae</taxon>
        <taxon>Schistosoma</taxon>
    </lineage>
</organism>
<dbReference type="InterPro" id="IPR012677">
    <property type="entry name" value="Nucleotide-bd_a/b_plait_sf"/>
</dbReference>
<comment type="subcellular location">
    <subcellularLocation>
        <location evidence="1">Cytoplasm</location>
    </subcellularLocation>
</comment>
<evidence type="ECO:0000256" key="1">
    <source>
        <dbReference type="ARBA" id="ARBA00004496"/>
    </source>
</evidence>
<evidence type="ECO:0000256" key="3">
    <source>
        <dbReference type="ARBA" id="ARBA00022737"/>
    </source>
</evidence>
<dbReference type="PANTHER" id="PTHR48032:SF18">
    <property type="entry name" value="RRM DOMAIN-CONTAINING PROTEIN"/>
    <property type="match status" value="1"/>
</dbReference>
<dbReference type="InterPro" id="IPR000504">
    <property type="entry name" value="RRM_dom"/>
</dbReference>
<reference evidence="7" key="1">
    <citation type="journal article" date="2012" name="Nat. Genet.">
        <title>Whole-genome sequence of Schistosoma haematobium.</title>
        <authorList>
            <person name="Young N.D."/>
            <person name="Jex A.R."/>
            <person name="Li B."/>
            <person name="Liu S."/>
            <person name="Yang L."/>
            <person name="Xiong Z."/>
            <person name="Li Y."/>
            <person name="Cantacessi C."/>
            <person name="Hall R.S."/>
            <person name="Xu X."/>
            <person name="Chen F."/>
            <person name="Wu X."/>
            <person name="Zerlotini A."/>
            <person name="Oliveira G."/>
            <person name="Hofmann A."/>
            <person name="Zhang G."/>
            <person name="Fang X."/>
            <person name="Kang Y."/>
            <person name="Campbell B.E."/>
            <person name="Loukas A."/>
            <person name="Ranganathan S."/>
            <person name="Rollinson D."/>
            <person name="Rinaldi G."/>
            <person name="Brindley P.J."/>
            <person name="Yang H."/>
            <person name="Wang J."/>
            <person name="Wang J."/>
            <person name="Gasser R.B."/>
        </authorList>
    </citation>
    <scope>NUCLEOTIDE SEQUENCE [LARGE SCALE GENOMIC DNA]</scope>
</reference>
<name>A0A095C0L4_SCHHA</name>